<dbReference type="RefSeq" id="WP_089082600.1">
    <property type="nucleotide sequence ID" value="NZ_AP018823.1"/>
</dbReference>
<evidence type="ECO:0000313" key="2">
    <source>
        <dbReference type="Proteomes" id="UP000198290"/>
    </source>
</evidence>
<sequence>MSPRAAGRLRLLAMLALCLLPLLAAWFSYRFLPPVGGKSDGEMLPTRPFAAASQQAWPRGRWVLVTQAVGACQQACRQRLFVMQQVHLALGEAAPRLRRVLLQDRPFTADGGVLRLPSPRLLAPERPGFYLIDPQGNQLLFYADTLPPERIIRELAMVLKINNGLG</sequence>
<reference evidence="1 2" key="2">
    <citation type="journal article" date="2017" name="Genome Announc.">
        <title>Draft genome sequence of Aquitalea magnusonii strain H3, a plant growth-promoting bacterium of duckweed Lemna minor.</title>
        <authorList>
            <person name="Ishizawa H."/>
            <person name="Kuroda M."/>
            <person name="Ike M."/>
        </authorList>
    </citation>
    <scope>NUCLEOTIDE SEQUENCE [LARGE SCALE GENOMIC DNA]</scope>
    <source>
        <strain evidence="1 2">H3</strain>
    </source>
</reference>
<protein>
    <recommendedName>
        <fullName evidence="3">Transmembrane protein</fullName>
    </recommendedName>
</protein>
<dbReference type="Proteomes" id="UP000198290">
    <property type="component" value="Chromosome"/>
</dbReference>
<keyword evidence="2" id="KW-1185">Reference proteome</keyword>
<dbReference type="AlphaFoldDB" id="A0A3G9GNJ6"/>
<reference evidence="2" key="1">
    <citation type="journal article" date="2017" name="Biotechnol. Biofuels">
        <title>Evaluation of environmental bacterial communities as a factor affecting the growth of duckweed Lemna minor.</title>
        <authorList>
            <person name="Ishizawa H."/>
            <person name="Kuroda M."/>
            <person name="Morikawa M."/>
            <person name="Ike M."/>
        </authorList>
    </citation>
    <scope>NUCLEOTIDE SEQUENCE [LARGE SCALE GENOMIC DNA]</scope>
    <source>
        <strain evidence="2">H3</strain>
    </source>
</reference>
<dbReference type="KEGG" id="amah:DLM_3718"/>
<gene>
    <name evidence="1" type="ORF">DLM_3718</name>
</gene>
<accession>A0A3G9GNJ6</accession>
<dbReference type="OrthoDB" id="9180342at2"/>
<reference evidence="2" key="3">
    <citation type="journal article" date="2017" name="Plant Physiol. Biochem.">
        <title>Differential oxidative and antioxidative response of duckweed Lemna minor toward plant growth promoting/inhibiting bacteria.</title>
        <authorList>
            <person name="Ishizawa H."/>
            <person name="Kuroda M."/>
            <person name="Morikawa M."/>
            <person name="Ike M."/>
        </authorList>
    </citation>
    <scope>NUCLEOTIDE SEQUENCE [LARGE SCALE GENOMIC DNA]</scope>
    <source>
        <strain evidence="2">H3</strain>
    </source>
</reference>
<name>A0A3G9GNJ6_9NEIS</name>
<proteinExistence type="predicted"/>
<evidence type="ECO:0008006" key="3">
    <source>
        <dbReference type="Google" id="ProtNLM"/>
    </source>
</evidence>
<dbReference type="SUPFAM" id="SSF52833">
    <property type="entry name" value="Thioredoxin-like"/>
    <property type="match status" value="1"/>
</dbReference>
<evidence type="ECO:0000313" key="1">
    <source>
        <dbReference type="EMBL" id="BBF87302.1"/>
    </source>
</evidence>
<dbReference type="InterPro" id="IPR036249">
    <property type="entry name" value="Thioredoxin-like_sf"/>
</dbReference>
<organism evidence="1 2">
    <name type="scientific">Aquitalea magnusonii</name>
    <dbReference type="NCBI Taxonomy" id="332411"/>
    <lineage>
        <taxon>Bacteria</taxon>
        <taxon>Pseudomonadati</taxon>
        <taxon>Pseudomonadota</taxon>
        <taxon>Betaproteobacteria</taxon>
        <taxon>Neisseriales</taxon>
        <taxon>Chromobacteriaceae</taxon>
        <taxon>Aquitalea</taxon>
    </lineage>
</organism>
<dbReference type="EMBL" id="AP018823">
    <property type="protein sequence ID" value="BBF87302.1"/>
    <property type="molecule type" value="Genomic_DNA"/>
</dbReference>